<evidence type="ECO:0000259" key="10">
    <source>
        <dbReference type="Pfam" id="PF13878"/>
    </source>
</evidence>
<evidence type="ECO:0000256" key="4">
    <source>
        <dbReference type="ARBA" id="ARBA00022723"/>
    </source>
</evidence>
<dbReference type="GO" id="GO:0000785">
    <property type="term" value="C:chromatin"/>
    <property type="evidence" value="ECO:0000318"/>
    <property type="project" value="GO_Central"/>
</dbReference>
<proteinExistence type="inferred from homology"/>
<feature type="domain" description="N-acetyltransferase ESCO acetyl-transferase" evidence="11">
    <location>
        <begin position="257"/>
        <end position="325"/>
    </location>
</feature>
<dbReference type="Pfam" id="PF13880">
    <property type="entry name" value="Acetyltransf_13"/>
    <property type="match status" value="1"/>
</dbReference>
<reference evidence="13" key="1">
    <citation type="journal article" date="2016" name="Nature">
        <title>The genome of the seagrass Zostera marina reveals angiosperm adaptation to the sea.</title>
        <authorList>
            <person name="Olsen J.L."/>
            <person name="Rouze P."/>
            <person name="Verhelst B."/>
            <person name="Lin Y.-C."/>
            <person name="Bayer T."/>
            <person name="Collen J."/>
            <person name="Dattolo E."/>
            <person name="De Paoli E."/>
            <person name="Dittami S."/>
            <person name="Maumus F."/>
            <person name="Michel G."/>
            <person name="Kersting A."/>
            <person name="Lauritano C."/>
            <person name="Lohaus R."/>
            <person name="Toepel M."/>
            <person name="Tonon T."/>
            <person name="Vanneste K."/>
            <person name="Amirebrahimi M."/>
            <person name="Brakel J."/>
            <person name="Bostroem C."/>
            <person name="Chovatia M."/>
            <person name="Grimwood J."/>
            <person name="Jenkins J.W."/>
            <person name="Jueterbock A."/>
            <person name="Mraz A."/>
            <person name="Stam W.T."/>
            <person name="Tice H."/>
            <person name="Bornberg-Bauer E."/>
            <person name="Green P.J."/>
            <person name="Pearson G.A."/>
            <person name="Procaccini G."/>
            <person name="Duarte C.M."/>
            <person name="Schmutz J."/>
            <person name="Reusch T.B.H."/>
            <person name="Van de Peer Y."/>
        </authorList>
    </citation>
    <scope>NUCLEOTIDE SEQUENCE [LARGE SCALE GENOMIC DNA]</scope>
    <source>
        <strain evidence="13">cv. Finnish</strain>
    </source>
</reference>
<dbReference type="InterPro" id="IPR028009">
    <property type="entry name" value="ESCO_Acetyltransf_dom"/>
</dbReference>
<evidence type="ECO:0000256" key="1">
    <source>
        <dbReference type="ARBA" id="ARBA00004123"/>
    </source>
</evidence>
<name>A0A0K9NTS1_ZOSMR</name>
<dbReference type="OMA" id="KEHQKFC"/>
<keyword evidence="7" id="KW-0539">Nucleus</keyword>
<dbReference type="OrthoDB" id="428854at2759"/>
<evidence type="ECO:0000256" key="5">
    <source>
        <dbReference type="ARBA" id="ARBA00022771"/>
    </source>
</evidence>
<gene>
    <name evidence="12" type="ORF">ZOSMA_5G00370</name>
</gene>
<evidence type="ECO:0000313" key="13">
    <source>
        <dbReference type="Proteomes" id="UP000036987"/>
    </source>
</evidence>
<dbReference type="PANTHER" id="PTHR45884">
    <property type="entry name" value="N-ACETYLTRANSFERASE ECO"/>
    <property type="match status" value="1"/>
</dbReference>
<dbReference type="GO" id="GO:0005634">
    <property type="term" value="C:nucleus"/>
    <property type="evidence" value="ECO:0000318"/>
    <property type="project" value="GO_Central"/>
</dbReference>
<dbReference type="Proteomes" id="UP000036987">
    <property type="component" value="Unassembled WGS sequence"/>
</dbReference>
<sequence>MMQTRISAFFKPTTISPDLASTSLVVSACDDSRIGKNQDTFIKKFNREPRVIDKKRSYAQYHLELGQSDFLFHSCKVCGLSYSCGDEKDEKFHKTFHKDYYQGIQFKGWHNERVIPMPGSENSERIILIMDSDSSAKKHKVAEVIKLMTNDLCSTDEWLLHKLCKTYLFISRKRVVGCLVMEPIKKAHRIISNSNSKDSPLNLKTNSFARPASTILQFGNVRFQRKTMNKCSSAVSTTASKNAIDAGAVLCEEEAVSAYCGIRAIWVVPSCRNQRVATRLLDAARNSFLGNSDLIKVSECAFSAPTSDGRSFAVSYSGTESFLVYKDDDMMLEELNV</sequence>
<keyword evidence="13" id="KW-1185">Reference proteome</keyword>
<evidence type="ECO:0000256" key="8">
    <source>
        <dbReference type="ARBA" id="ARBA00023306"/>
    </source>
</evidence>
<keyword evidence="5" id="KW-0863">Zinc-finger</keyword>
<evidence type="ECO:0000256" key="6">
    <source>
        <dbReference type="ARBA" id="ARBA00022833"/>
    </source>
</evidence>
<keyword evidence="4" id="KW-0479">Metal-binding</keyword>
<evidence type="ECO:0000256" key="7">
    <source>
        <dbReference type="ARBA" id="ARBA00023242"/>
    </source>
</evidence>
<evidence type="ECO:0000256" key="3">
    <source>
        <dbReference type="ARBA" id="ARBA00022679"/>
    </source>
</evidence>
<comment type="caution">
    <text evidence="12">The sequence shown here is derived from an EMBL/GenBank/DDBJ whole genome shotgun (WGS) entry which is preliminary data.</text>
</comment>
<comment type="similarity">
    <text evidence="2">Belongs to the acetyltransferase family. ECO subfamily.</text>
</comment>
<dbReference type="PROSITE" id="PS51257">
    <property type="entry name" value="PROKAR_LIPOPROTEIN"/>
    <property type="match status" value="1"/>
</dbReference>
<dbReference type="AlphaFoldDB" id="A0A0K9NTS1"/>
<dbReference type="STRING" id="29655.A0A0K9NTS1"/>
<evidence type="ECO:0000259" key="11">
    <source>
        <dbReference type="Pfam" id="PF13880"/>
    </source>
</evidence>
<dbReference type="InterPro" id="IPR028005">
    <property type="entry name" value="AcTrfase_ESCO_Znf_dom"/>
</dbReference>
<keyword evidence="6" id="KW-0862">Zinc</keyword>
<dbReference type="EMBL" id="LFYR01001623">
    <property type="protein sequence ID" value="KMZ60176.1"/>
    <property type="molecule type" value="Genomic_DNA"/>
</dbReference>
<evidence type="ECO:0000256" key="9">
    <source>
        <dbReference type="ARBA" id="ARBA00023315"/>
    </source>
</evidence>
<dbReference type="Pfam" id="PF13878">
    <property type="entry name" value="zf-C2H2_3"/>
    <property type="match status" value="1"/>
</dbReference>
<comment type="subcellular location">
    <subcellularLocation>
        <location evidence="1">Nucleus</location>
    </subcellularLocation>
</comment>
<dbReference type="GO" id="GO:0007064">
    <property type="term" value="P:mitotic sister chromatid cohesion"/>
    <property type="evidence" value="ECO:0000318"/>
    <property type="project" value="GO_Central"/>
</dbReference>
<feature type="domain" description="N-acetyltransferase ESCO zinc-finger" evidence="10">
    <location>
        <begin position="60"/>
        <end position="98"/>
    </location>
</feature>
<organism evidence="12 13">
    <name type="scientific">Zostera marina</name>
    <name type="common">Eelgrass</name>
    <dbReference type="NCBI Taxonomy" id="29655"/>
    <lineage>
        <taxon>Eukaryota</taxon>
        <taxon>Viridiplantae</taxon>
        <taxon>Streptophyta</taxon>
        <taxon>Embryophyta</taxon>
        <taxon>Tracheophyta</taxon>
        <taxon>Spermatophyta</taxon>
        <taxon>Magnoliopsida</taxon>
        <taxon>Liliopsida</taxon>
        <taxon>Zosteraceae</taxon>
        <taxon>Zostera</taxon>
    </lineage>
</organism>
<dbReference type="GO" id="GO:0061733">
    <property type="term" value="F:protein-lysine-acetyltransferase activity"/>
    <property type="evidence" value="ECO:0000318"/>
    <property type="project" value="GO_Central"/>
</dbReference>
<keyword evidence="8" id="KW-0131">Cell cycle</keyword>
<dbReference type="PANTHER" id="PTHR45884:SF2">
    <property type="entry name" value="N-ACETYLTRANSFERASE ECO"/>
    <property type="match status" value="1"/>
</dbReference>
<dbReference type="GO" id="GO:0008270">
    <property type="term" value="F:zinc ion binding"/>
    <property type="evidence" value="ECO:0007669"/>
    <property type="project" value="UniProtKB-KW"/>
</dbReference>
<keyword evidence="3" id="KW-0808">Transferase</keyword>
<accession>A0A0K9NTS1</accession>
<keyword evidence="9" id="KW-0012">Acyltransferase</keyword>
<evidence type="ECO:0000256" key="2">
    <source>
        <dbReference type="ARBA" id="ARBA00005816"/>
    </source>
</evidence>
<evidence type="ECO:0000313" key="12">
    <source>
        <dbReference type="EMBL" id="KMZ60176.1"/>
    </source>
</evidence>
<protein>
    <submittedName>
        <fullName evidence="12">Chromosome transmission fidelity 7</fullName>
    </submittedName>
</protein>